<dbReference type="RefSeq" id="XP_070883917.1">
    <property type="nucleotide sequence ID" value="XM_071031414.1"/>
</dbReference>
<protein>
    <submittedName>
        <fullName evidence="8">Fungal-specific transcription factor domain-containing protein</fullName>
    </submittedName>
</protein>
<dbReference type="Gene3D" id="4.10.240.10">
    <property type="entry name" value="Zn(2)-C6 fungal-type DNA-binding domain"/>
    <property type="match status" value="1"/>
</dbReference>
<dbReference type="Proteomes" id="UP001610432">
    <property type="component" value="Unassembled WGS sequence"/>
</dbReference>
<organism evidence="8 9">
    <name type="scientific">Aspergillus lucknowensis</name>
    <dbReference type="NCBI Taxonomy" id="176173"/>
    <lineage>
        <taxon>Eukaryota</taxon>
        <taxon>Fungi</taxon>
        <taxon>Dikarya</taxon>
        <taxon>Ascomycota</taxon>
        <taxon>Pezizomycotina</taxon>
        <taxon>Eurotiomycetes</taxon>
        <taxon>Eurotiomycetidae</taxon>
        <taxon>Eurotiales</taxon>
        <taxon>Aspergillaceae</taxon>
        <taxon>Aspergillus</taxon>
        <taxon>Aspergillus subgen. Nidulantes</taxon>
    </lineage>
</organism>
<keyword evidence="2" id="KW-0805">Transcription regulation</keyword>
<reference evidence="8 9" key="1">
    <citation type="submission" date="2024-07" db="EMBL/GenBank/DDBJ databases">
        <title>Section-level genome sequencing and comparative genomics of Aspergillus sections Usti and Cavernicolus.</title>
        <authorList>
            <consortium name="Lawrence Berkeley National Laboratory"/>
            <person name="Nybo J.L."/>
            <person name="Vesth T.C."/>
            <person name="Theobald S."/>
            <person name="Frisvad J.C."/>
            <person name="Larsen T.O."/>
            <person name="Kjaerboelling I."/>
            <person name="Rothschild-Mancinelli K."/>
            <person name="Lyhne E.K."/>
            <person name="Kogle M.E."/>
            <person name="Barry K."/>
            <person name="Clum A."/>
            <person name="Na H."/>
            <person name="Ledsgaard L."/>
            <person name="Lin J."/>
            <person name="Lipzen A."/>
            <person name="Kuo A."/>
            <person name="Riley R."/>
            <person name="Mondo S."/>
            <person name="Labutti K."/>
            <person name="Haridas S."/>
            <person name="Pangalinan J."/>
            <person name="Salamov A.A."/>
            <person name="Simmons B.A."/>
            <person name="Magnuson J.K."/>
            <person name="Chen J."/>
            <person name="Drula E."/>
            <person name="Henrissat B."/>
            <person name="Wiebenga A."/>
            <person name="Lubbers R.J."/>
            <person name="Gomes A.C."/>
            <person name="Macurrencykelacurrency M.R."/>
            <person name="Stajich J."/>
            <person name="Grigoriev I.V."/>
            <person name="Mortensen U.H."/>
            <person name="De Vries R.P."/>
            <person name="Baker S.E."/>
            <person name="Andersen M.R."/>
        </authorList>
    </citation>
    <scope>NUCLEOTIDE SEQUENCE [LARGE SCALE GENOMIC DNA]</scope>
    <source>
        <strain evidence="8 9">CBS 449.75</strain>
    </source>
</reference>
<feature type="region of interest" description="Disordered" evidence="6">
    <location>
        <begin position="466"/>
        <end position="487"/>
    </location>
</feature>
<feature type="domain" description="Zn(2)-C6 fungal-type" evidence="7">
    <location>
        <begin position="765"/>
        <end position="795"/>
    </location>
</feature>
<evidence type="ECO:0000313" key="9">
    <source>
        <dbReference type="Proteomes" id="UP001610432"/>
    </source>
</evidence>
<accession>A0ABR4LK66</accession>
<proteinExistence type="predicted"/>
<dbReference type="CDD" id="cd12148">
    <property type="entry name" value="fungal_TF_MHR"/>
    <property type="match status" value="2"/>
</dbReference>
<dbReference type="InterPro" id="IPR036864">
    <property type="entry name" value="Zn2-C6_fun-type_DNA-bd_sf"/>
</dbReference>
<evidence type="ECO:0000256" key="6">
    <source>
        <dbReference type="SAM" id="MobiDB-lite"/>
    </source>
</evidence>
<feature type="compositionally biased region" description="Polar residues" evidence="6">
    <location>
        <begin position="466"/>
        <end position="477"/>
    </location>
</feature>
<evidence type="ECO:0000256" key="5">
    <source>
        <dbReference type="ARBA" id="ARBA00023242"/>
    </source>
</evidence>
<keyword evidence="9" id="KW-1185">Reference proteome</keyword>
<dbReference type="GeneID" id="98146486"/>
<dbReference type="SMART" id="SM00066">
    <property type="entry name" value="GAL4"/>
    <property type="match status" value="1"/>
</dbReference>
<gene>
    <name evidence="8" type="ORF">BJX67DRAFT_373569</name>
</gene>
<evidence type="ECO:0000259" key="7">
    <source>
        <dbReference type="PROSITE" id="PS50048"/>
    </source>
</evidence>
<evidence type="ECO:0000256" key="1">
    <source>
        <dbReference type="ARBA" id="ARBA00022723"/>
    </source>
</evidence>
<keyword evidence="4" id="KW-0804">Transcription</keyword>
<dbReference type="PANTHER" id="PTHR47654:SF4">
    <property type="entry name" value="ZN(II)2CYS6 TRANSCRIPTION FACTOR (EUROFUNG)"/>
    <property type="match status" value="1"/>
</dbReference>
<dbReference type="InterPro" id="IPR053230">
    <property type="entry name" value="Trans_reg_galc"/>
</dbReference>
<dbReference type="SUPFAM" id="SSF57701">
    <property type="entry name" value="Zn2/Cys6 DNA-binding domain"/>
    <property type="match status" value="1"/>
</dbReference>
<feature type="compositionally biased region" description="Low complexity" evidence="6">
    <location>
        <begin position="680"/>
        <end position="693"/>
    </location>
</feature>
<sequence length="1463" mass="164801">MSASPTQHRSLAPGPSAHYEATFDESPTHERRGSSDPGKKRCSGEPTCDNCLAFHRECVFDETQDQRRRVAAKRTAGELLYYQDLLKDLLKVIRAEDPSYGQTLLEFIRRDASTDEIRAFVDAKLPHIGGVDEPYMFGIESAGPSFRPKVMDINYLCEELLYWVPAEPWTTVTTDSNLVSHLVSLYFTWDYPFHVFLDRDVFLKHMAEGDTKSEFCSPFLVNALLANACHFSDYSEAYEKPGDIMTKGGDFLAEAERLAEEEAQKLTLTYLQGTLMLHEKYSLAGKNDLGYKKLHQAIWIGESMGLIGPRKINLELGRTAQDMDVSLKRTAWGLFQIDTKIHAINLDRPGKLGTTSLWRPYPIVQTPRPGYLDQYFDKSCDLCEIARDMSQRLFAGGSDQISAEQRENTKAALYDRLCAWYQGLPVIFGDSQRAPPPYIIILVMRYYTLIITLLLHNVSSETLSAASQARLTPQSPSKPGDLPERDAEDLAQEAARGIARLARLHREEFGMSRAHHFAVYAINMALFVWVELGKAFDILEPDFLYLAGTFGNVASRSHIGRNLFHLFRQLVRSKHQGGRIRGSDRVTNELKALFDESSTEPSQFDEYAKGLEKLDEERYRAVAESHSLPDMLGLYESLRRGVGSRFVTAEVVRLWYPGCDIIPRQGHDRLLNSTGQNADGLSPSQGTLSQSSSDWVWRTGSGSLSSGNLPGMNYQLYPCTQYPGLNASHQTPLQLPQDMVAAPKIPIPRATTTKSSSQRQRSARACEPCRQRKVKCDGARPECRKCREQGMSCSYIDIKRIRDQKQLGVLSRKVERYEKLLRHLESDSDQITARRIKKALSPSSDGDGDYDIDDRGSDGDSSTSHGSLEDIDLVKEDLNRSEKAVAIGFFGKNSEVAWMQKLEDVSGQRARSESDGEKHHNRDIPIMSMSYHLDDLTIPFSDLVDPFATPPKEVADHYFNAYMQSVHPAFMVIRQSTFTSQYEQFFTKTFVNPPRKWLAVLNMIFALGCRFCKLTGESWMGGPYTDDIEFLNRTRKLCLSGNVLFDHDDLQQIQVELLVAFYLVALGQVNSASKFSSMALRSAISLGINLRIQDDRTHFASKEARGRLWWSIYLLEHLLTSITGRISGCGEGLSAALLPVPFDERASSRDQELHSIIRDKSLQTSHLHLTIYQNDEESQAAAAWLSKCEPNPTLLFHCLADLGAISQTVINSVYSVQGLRKSPDRLEQHLQKYSKSMDVWLQKVPEAYRFTLSSDDNTYSVPQNAGYIRERITLAIYYFSARITLCRPCLSHISCSTKRGREHRSRSSFRAMMTVTCLRASCSLLSILPNRPDTVWLTSVTPWWAILHFIMQATTALLIGLSTSPTSDSDVDMEDEPGLPSLTREMMVKETRKAFRWIHHLALSSRTARRAFLICESFLGRMGHTLGLDISDLPSSESLPPQVEDVEMGEDGLAMVDDGPGVQ</sequence>
<feature type="region of interest" description="Disordered" evidence="6">
    <location>
        <begin position="670"/>
        <end position="694"/>
    </location>
</feature>
<feature type="region of interest" description="Disordered" evidence="6">
    <location>
        <begin position="1"/>
        <end position="44"/>
    </location>
</feature>
<evidence type="ECO:0000313" key="8">
    <source>
        <dbReference type="EMBL" id="KAL2864938.1"/>
    </source>
</evidence>
<dbReference type="PROSITE" id="PS50048">
    <property type="entry name" value="ZN2_CY6_FUNGAL_2"/>
    <property type="match status" value="1"/>
</dbReference>
<feature type="compositionally biased region" description="Basic and acidic residues" evidence="6">
    <location>
        <begin position="26"/>
        <end position="43"/>
    </location>
</feature>
<evidence type="ECO:0000256" key="2">
    <source>
        <dbReference type="ARBA" id="ARBA00023015"/>
    </source>
</evidence>
<dbReference type="PROSITE" id="PS00463">
    <property type="entry name" value="ZN2_CY6_FUNGAL_1"/>
    <property type="match status" value="1"/>
</dbReference>
<evidence type="ECO:0000256" key="3">
    <source>
        <dbReference type="ARBA" id="ARBA00023125"/>
    </source>
</evidence>
<dbReference type="InterPro" id="IPR001138">
    <property type="entry name" value="Zn2Cys6_DnaBD"/>
</dbReference>
<evidence type="ECO:0000256" key="4">
    <source>
        <dbReference type="ARBA" id="ARBA00023163"/>
    </source>
</evidence>
<dbReference type="CDD" id="cd00067">
    <property type="entry name" value="GAL4"/>
    <property type="match status" value="2"/>
</dbReference>
<dbReference type="Pfam" id="PF04082">
    <property type="entry name" value="Fungal_trans"/>
    <property type="match status" value="2"/>
</dbReference>
<comment type="caution">
    <text evidence="8">The sequence shown here is derived from an EMBL/GenBank/DDBJ whole genome shotgun (WGS) entry which is preliminary data.</text>
</comment>
<dbReference type="EMBL" id="JBFXLQ010000036">
    <property type="protein sequence ID" value="KAL2864938.1"/>
    <property type="molecule type" value="Genomic_DNA"/>
</dbReference>
<dbReference type="PANTHER" id="PTHR47654">
    <property type="entry name" value="ZN(II)2CYS6 TRANSCRIPTION FACTOR (EUROFUNG)-RELATED"/>
    <property type="match status" value="1"/>
</dbReference>
<keyword evidence="1" id="KW-0479">Metal-binding</keyword>
<dbReference type="Pfam" id="PF00172">
    <property type="entry name" value="Zn_clus"/>
    <property type="match status" value="1"/>
</dbReference>
<keyword evidence="3" id="KW-0238">DNA-binding</keyword>
<keyword evidence="5" id="KW-0539">Nucleus</keyword>
<feature type="region of interest" description="Disordered" evidence="6">
    <location>
        <begin position="831"/>
        <end position="868"/>
    </location>
</feature>
<dbReference type="SMART" id="SM00906">
    <property type="entry name" value="Fungal_trans"/>
    <property type="match status" value="1"/>
</dbReference>
<dbReference type="InterPro" id="IPR007219">
    <property type="entry name" value="XnlR_reg_dom"/>
</dbReference>
<name>A0ABR4LK66_9EURO</name>